<dbReference type="PROSITE" id="PS51094">
    <property type="entry name" value="PTS_EIIA_TYPE_2"/>
    <property type="match status" value="1"/>
</dbReference>
<gene>
    <name evidence="2" type="ORF">UC3_01562</name>
</gene>
<dbReference type="STRING" id="154621.RV11_GL002495"/>
<dbReference type="Gene3D" id="3.40.930.10">
    <property type="entry name" value="Mannitol-specific EII, Chain A"/>
    <property type="match status" value="1"/>
</dbReference>
<keyword evidence="3" id="KW-1185">Reference proteome</keyword>
<name>R3WSE2_9ENTE</name>
<dbReference type="CDD" id="cd00211">
    <property type="entry name" value="PTS_IIA_fru"/>
    <property type="match status" value="1"/>
</dbReference>
<dbReference type="EMBL" id="AJAT01000013">
    <property type="protein sequence ID" value="EOL44745.1"/>
    <property type="molecule type" value="Genomic_DNA"/>
</dbReference>
<dbReference type="Proteomes" id="UP000013785">
    <property type="component" value="Unassembled WGS sequence"/>
</dbReference>
<protein>
    <recommendedName>
        <fullName evidence="1">PTS EIIA type-2 domain-containing protein</fullName>
    </recommendedName>
</protein>
<dbReference type="HOGENOM" id="CLU_072531_6_0_9"/>
<dbReference type="eggNOG" id="COG1762">
    <property type="taxonomic scope" value="Bacteria"/>
</dbReference>
<proteinExistence type="predicted"/>
<dbReference type="OrthoDB" id="370976at2"/>
<dbReference type="InterPro" id="IPR002178">
    <property type="entry name" value="PTS_EIIA_type-2_dom"/>
</dbReference>
<feature type="domain" description="PTS EIIA type-2" evidence="1">
    <location>
        <begin position="5"/>
        <end position="155"/>
    </location>
</feature>
<evidence type="ECO:0000313" key="3">
    <source>
        <dbReference type="Proteomes" id="UP000013785"/>
    </source>
</evidence>
<dbReference type="AlphaFoldDB" id="R3WSE2"/>
<organism evidence="2 3">
    <name type="scientific">Enterococcus phoeniculicola ATCC BAA-412</name>
    <dbReference type="NCBI Taxonomy" id="1158610"/>
    <lineage>
        <taxon>Bacteria</taxon>
        <taxon>Bacillati</taxon>
        <taxon>Bacillota</taxon>
        <taxon>Bacilli</taxon>
        <taxon>Lactobacillales</taxon>
        <taxon>Enterococcaceae</taxon>
        <taxon>Enterococcus</taxon>
    </lineage>
</organism>
<evidence type="ECO:0000259" key="1">
    <source>
        <dbReference type="PROSITE" id="PS51094"/>
    </source>
</evidence>
<dbReference type="InterPro" id="IPR016152">
    <property type="entry name" value="PTrfase/Anion_transptr"/>
</dbReference>
<comment type="caution">
    <text evidence="2">The sequence shown here is derived from an EMBL/GenBank/DDBJ whole genome shotgun (WGS) entry which is preliminary data.</text>
</comment>
<dbReference type="PANTHER" id="PTHR47738">
    <property type="entry name" value="PTS SYSTEM FRUCTOSE-LIKE EIIA COMPONENT-RELATED"/>
    <property type="match status" value="1"/>
</dbReference>
<reference evidence="2 3" key="1">
    <citation type="submission" date="2013-02" db="EMBL/GenBank/DDBJ databases">
        <title>The Genome Sequence of Enterococcus phoeniculicola BAA-412.</title>
        <authorList>
            <consortium name="The Broad Institute Genome Sequencing Platform"/>
            <consortium name="The Broad Institute Genome Sequencing Center for Infectious Disease"/>
            <person name="Earl A.M."/>
            <person name="Gilmore M.S."/>
            <person name="Lebreton F."/>
            <person name="Walker B."/>
            <person name="Young S.K."/>
            <person name="Zeng Q."/>
            <person name="Gargeya S."/>
            <person name="Fitzgerald M."/>
            <person name="Haas B."/>
            <person name="Abouelleil A."/>
            <person name="Alvarado L."/>
            <person name="Arachchi H.M."/>
            <person name="Berlin A.M."/>
            <person name="Chapman S.B."/>
            <person name="Dewar J."/>
            <person name="Goldberg J."/>
            <person name="Griggs A."/>
            <person name="Gujja S."/>
            <person name="Hansen M."/>
            <person name="Howarth C."/>
            <person name="Imamovic A."/>
            <person name="Larimer J."/>
            <person name="McCowan C."/>
            <person name="Murphy C."/>
            <person name="Neiman D."/>
            <person name="Pearson M."/>
            <person name="Priest M."/>
            <person name="Roberts A."/>
            <person name="Saif S."/>
            <person name="Shea T."/>
            <person name="Sisk P."/>
            <person name="Sykes S."/>
            <person name="Wortman J."/>
            <person name="Nusbaum C."/>
            <person name="Birren B."/>
        </authorList>
    </citation>
    <scope>NUCLEOTIDE SEQUENCE [LARGE SCALE GENOMIC DNA]</scope>
    <source>
        <strain evidence="2 3">ATCC BAA-412</strain>
    </source>
</reference>
<dbReference type="PANTHER" id="PTHR47738:SF3">
    <property type="entry name" value="PHOSPHOTRANSFERASE SYSTEM MANNITOL_FRUCTOSE-SPECIFIC IIA DOMAIN CONTAINING PROTEIN"/>
    <property type="match status" value="1"/>
</dbReference>
<accession>R3WSE2</accession>
<sequence length="161" mass="18437">MNLKRLLKKEMMYPEIHFTSQEQLFEFVGNELGRAGYVTPTYKEKISEREKSFPTGLRTKTVDVAIPHTDPETVKRAFIMVMKLTEGIPFNQMGTFPEDAVIVYPKLVFVLGFDHGDIQLELLQGLMTLFNNQLAMKKLLEATCAEQLLNILEQELVLIAK</sequence>
<dbReference type="PATRIC" id="fig|1158610.3.peg.1548"/>
<dbReference type="RefSeq" id="WP_010768225.1">
    <property type="nucleotide sequence ID" value="NZ_ASWE01000003.1"/>
</dbReference>
<dbReference type="InterPro" id="IPR051541">
    <property type="entry name" value="PTS_SugarTrans_NitroReg"/>
</dbReference>
<evidence type="ECO:0000313" key="2">
    <source>
        <dbReference type="EMBL" id="EOL44745.1"/>
    </source>
</evidence>
<dbReference type="SUPFAM" id="SSF55804">
    <property type="entry name" value="Phoshotransferase/anion transport protein"/>
    <property type="match status" value="1"/>
</dbReference>
<dbReference type="Pfam" id="PF00359">
    <property type="entry name" value="PTS_EIIA_2"/>
    <property type="match status" value="1"/>
</dbReference>